<dbReference type="Proteomes" id="UP000656042">
    <property type="component" value="Unassembled WGS sequence"/>
</dbReference>
<keyword evidence="6 10" id="KW-0812">Transmembrane</keyword>
<organism evidence="11 12">
    <name type="scientific">Mangrovihabitans endophyticus</name>
    <dbReference type="NCBI Taxonomy" id="1751298"/>
    <lineage>
        <taxon>Bacteria</taxon>
        <taxon>Bacillati</taxon>
        <taxon>Actinomycetota</taxon>
        <taxon>Actinomycetes</taxon>
        <taxon>Micromonosporales</taxon>
        <taxon>Micromonosporaceae</taxon>
        <taxon>Mangrovihabitans</taxon>
    </lineage>
</organism>
<accession>A0A8J3BYE8</accession>
<protein>
    <submittedName>
        <fullName evidence="11">Membrane protein</fullName>
    </submittedName>
</protein>
<sequence>MGEAGDRAGVSAIRQFVTGAGMLGRGLGLVARSPRLLLLGMLPALISGLLYAAALITLIVFLPDLTRWLTGFAGGWPTGTRDLVRVLAGVAVVGVAGLLGVLTFTAVTLLVGDPFYEKISGLVEARFGGVPDEVETPWWRSLGRSLVDSVRLIALSVLFGVPLFALGFLPVVGQTVVPVLGAAVGGWLLAVELTGVPFQRRGRRLRDRRAALGAQRAMSLGFGVAVFLCFLIPLGAVLLMPAAVAGATLLARNALGHNTAATSVGPGRAGAGGAEMSTT</sequence>
<evidence type="ECO:0000256" key="9">
    <source>
        <dbReference type="ARBA" id="ARBA00023136"/>
    </source>
</evidence>
<feature type="transmembrane region" description="Helical" evidence="10">
    <location>
        <begin position="150"/>
        <end position="169"/>
    </location>
</feature>
<dbReference type="GO" id="GO:0000103">
    <property type="term" value="P:sulfate assimilation"/>
    <property type="evidence" value="ECO:0007669"/>
    <property type="project" value="TreeGrafter"/>
</dbReference>
<dbReference type="InterPro" id="IPR050480">
    <property type="entry name" value="CysZ-like"/>
</dbReference>
<name>A0A8J3BYE8_9ACTN</name>
<keyword evidence="2" id="KW-0813">Transport</keyword>
<dbReference type="GO" id="GO:0019344">
    <property type="term" value="P:cysteine biosynthetic process"/>
    <property type="evidence" value="ECO:0007669"/>
    <property type="project" value="TreeGrafter"/>
</dbReference>
<reference evidence="11" key="2">
    <citation type="submission" date="2020-09" db="EMBL/GenBank/DDBJ databases">
        <authorList>
            <person name="Sun Q."/>
            <person name="Zhou Y."/>
        </authorList>
    </citation>
    <scope>NUCLEOTIDE SEQUENCE</scope>
    <source>
        <strain evidence="11">CGMCC 4.7299</strain>
    </source>
</reference>
<evidence type="ECO:0000313" key="12">
    <source>
        <dbReference type="Proteomes" id="UP000656042"/>
    </source>
</evidence>
<evidence type="ECO:0000256" key="2">
    <source>
        <dbReference type="ARBA" id="ARBA00022448"/>
    </source>
</evidence>
<evidence type="ECO:0000256" key="4">
    <source>
        <dbReference type="ARBA" id="ARBA00022519"/>
    </source>
</evidence>
<feature type="transmembrane region" description="Helical" evidence="10">
    <location>
        <begin position="217"/>
        <end position="240"/>
    </location>
</feature>
<dbReference type="PANTHER" id="PTHR37468:SF1">
    <property type="entry name" value="SULFATE TRANSPORTER CYSZ"/>
    <property type="match status" value="1"/>
</dbReference>
<evidence type="ECO:0000256" key="7">
    <source>
        <dbReference type="ARBA" id="ARBA00022989"/>
    </source>
</evidence>
<evidence type="ECO:0000256" key="8">
    <source>
        <dbReference type="ARBA" id="ARBA00023032"/>
    </source>
</evidence>
<dbReference type="GO" id="GO:0009675">
    <property type="term" value="F:high-affinity sulfate:proton symporter activity"/>
    <property type="evidence" value="ECO:0007669"/>
    <property type="project" value="TreeGrafter"/>
</dbReference>
<comment type="caution">
    <text evidence="11">The sequence shown here is derived from an EMBL/GenBank/DDBJ whole genome shotgun (WGS) entry which is preliminary data.</text>
</comment>
<proteinExistence type="predicted"/>
<evidence type="ECO:0000256" key="1">
    <source>
        <dbReference type="ARBA" id="ARBA00004141"/>
    </source>
</evidence>
<keyword evidence="8" id="KW-0764">Sulfate transport</keyword>
<evidence type="ECO:0000313" key="11">
    <source>
        <dbReference type="EMBL" id="GGK82743.1"/>
    </source>
</evidence>
<dbReference type="AlphaFoldDB" id="A0A8J3BYE8"/>
<dbReference type="GO" id="GO:0005886">
    <property type="term" value="C:plasma membrane"/>
    <property type="evidence" value="ECO:0007669"/>
    <property type="project" value="TreeGrafter"/>
</dbReference>
<dbReference type="InterPro" id="IPR059112">
    <property type="entry name" value="CysZ/EI24"/>
</dbReference>
<keyword evidence="4" id="KW-0997">Cell inner membrane</keyword>
<keyword evidence="9 10" id="KW-0472">Membrane</keyword>
<feature type="transmembrane region" description="Helical" evidence="10">
    <location>
        <begin position="83"/>
        <end position="111"/>
    </location>
</feature>
<dbReference type="EMBL" id="BMMX01000004">
    <property type="protein sequence ID" value="GGK82743.1"/>
    <property type="molecule type" value="Genomic_DNA"/>
</dbReference>
<reference evidence="11" key="1">
    <citation type="journal article" date="2014" name="Int. J. Syst. Evol. Microbiol.">
        <title>Complete genome sequence of Corynebacterium casei LMG S-19264T (=DSM 44701T), isolated from a smear-ripened cheese.</title>
        <authorList>
            <consortium name="US DOE Joint Genome Institute (JGI-PGF)"/>
            <person name="Walter F."/>
            <person name="Albersmeier A."/>
            <person name="Kalinowski J."/>
            <person name="Ruckert C."/>
        </authorList>
    </citation>
    <scope>NUCLEOTIDE SEQUENCE</scope>
    <source>
        <strain evidence="11">CGMCC 4.7299</strain>
    </source>
</reference>
<keyword evidence="5" id="KW-0028">Amino-acid biosynthesis</keyword>
<evidence type="ECO:0000256" key="3">
    <source>
        <dbReference type="ARBA" id="ARBA00022475"/>
    </source>
</evidence>
<dbReference type="Pfam" id="PF07264">
    <property type="entry name" value="EI24"/>
    <property type="match status" value="1"/>
</dbReference>
<evidence type="ECO:0000256" key="6">
    <source>
        <dbReference type="ARBA" id="ARBA00022692"/>
    </source>
</evidence>
<dbReference type="PANTHER" id="PTHR37468">
    <property type="entry name" value="SULFATE TRANSPORTER CYSZ"/>
    <property type="match status" value="1"/>
</dbReference>
<keyword evidence="12" id="KW-1185">Reference proteome</keyword>
<gene>
    <name evidence="11" type="ORF">GCM10012284_15940</name>
</gene>
<keyword evidence="7 10" id="KW-1133">Transmembrane helix</keyword>
<evidence type="ECO:0000256" key="5">
    <source>
        <dbReference type="ARBA" id="ARBA00022605"/>
    </source>
</evidence>
<feature type="transmembrane region" description="Helical" evidence="10">
    <location>
        <begin position="36"/>
        <end position="63"/>
    </location>
</feature>
<comment type="subcellular location">
    <subcellularLocation>
        <location evidence="1">Membrane</location>
        <topology evidence="1">Multi-pass membrane protein</topology>
    </subcellularLocation>
</comment>
<feature type="transmembrane region" description="Helical" evidence="10">
    <location>
        <begin position="175"/>
        <end position="196"/>
    </location>
</feature>
<keyword evidence="3" id="KW-1003">Cell membrane</keyword>
<evidence type="ECO:0000256" key="10">
    <source>
        <dbReference type="SAM" id="Phobius"/>
    </source>
</evidence>